<proteinExistence type="inferred from homology"/>
<reference evidence="5 6" key="1">
    <citation type="submission" date="2018-01" db="EMBL/GenBank/DDBJ databases">
        <title>Genome Sequencing and Assembly of Anaerobacter polyendosporus strain CT4.</title>
        <authorList>
            <person name="Tachaapaikoon C."/>
            <person name="Sutheeworapong S."/>
            <person name="Jenjaroenpun P."/>
            <person name="Wongsurawat T."/>
            <person name="Nookeaw I."/>
            <person name="Cheawchanlertfa P."/>
            <person name="Kosugi A."/>
            <person name="Cheevadhanarak S."/>
            <person name="Ratanakhanokchai K."/>
        </authorList>
    </citation>
    <scope>NUCLEOTIDE SEQUENCE [LARGE SCALE GENOMIC DNA]</scope>
    <source>
        <strain evidence="5 6">CT4</strain>
    </source>
</reference>
<comment type="similarity">
    <text evidence="1">Belongs to the bacterial solute-binding protein 1 family.</text>
</comment>
<dbReference type="GO" id="GO:0055052">
    <property type="term" value="C:ATP-binding cassette (ABC) transporter complex, substrate-binding subunit-containing"/>
    <property type="evidence" value="ECO:0007669"/>
    <property type="project" value="TreeGrafter"/>
</dbReference>
<dbReference type="GO" id="GO:0015768">
    <property type="term" value="P:maltose transport"/>
    <property type="evidence" value="ECO:0007669"/>
    <property type="project" value="TreeGrafter"/>
</dbReference>
<dbReference type="Proteomes" id="UP000286268">
    <property type="component" value="Chromosome"/>
</dbReference>
<dbReference type="OrthoDB" id="9766758at2"/>
<dbReference type="Pfam" id="PF13416">
    <property type="entry name" value="SBP_bac_8"/>
    <property type="match status" value="1"/>
</dbReference>
<sequence length="409" mass="44341">MSKRVKVLATVMSALVISSAFIGCSKKDDSSASNGGSKSGKEIVVWSHLTTVEVKEVDKIAQEWAKQTNNKVKVVEDKGDMQGYIQAAQSSKGPDIMFGLAQDNLGTFQKAGLLAEVKDGVIDESKYASKSVIDAVTIKGKKYAVPLSMETYALFYNTDKVKTVPKTMDELVEQAKTVGFKYDVNNFYYAYAFLAGNGGYVFKNNNGSLDAKDIGLNNEGAIKGYQFIQDLVVKNKFMNADIKGDAAKGDFQAGKIGFYISGPWDVDGFKTAKVPFAVAPLPQINGKATPSFMGVQTAFVSSKSKNQDTAWDLMKYLADKTAMPLFEKGNRIPVLNDALNSDTFKASKEAVQFAEQAKVAEPMPNIPEVQAMWTPGGNNLQLLTAGKEDAKKAADTTVEQIKQGIAQQK</sequence>
<feature type="signal peptide" evidence="4">
    <location>
        <begin position="1"/>
        <end position="22"/>
    </location>
</feature>
<evidence type="ECO:0000256" key="2">
    <source>
        <dbReference type="ARBA" id="ARBA00022448"/>
    </source>
</evidence>
<dbReference type="GO" id="GO:1901982">
    <property type="term" value="F:maltose binding"/>
    <property type="evidence" value="ECO:0007669"/>
    <property type="project" value="TreeGrafter"/>
</dbReference>
<dbReference type="PROSITE" id="PS51257">
    <property type="entry name" value="PROKAR_LIPOPROTEIN"/>
    <property type="match status" value="1"/>
</dbReference>
<keyword evidence="6" id="KW-1185">Reference proteome</keyword>
<evidence type="ECO:0000313" key="6">
    <source>
        <dbReference type="Proteomes" id="UP000286268"/>
    </source>
</evidence>
<evidence type="ECO:0000256" key="3">
    <source>
        <dbReference type="ARBA" id="ARBA00022729"/>
    </source>
</evidence>
<dbReference type="SUPFAM" id="SSF53850">
    <property type="entry name" value="Periplasmic binding protein-like II"/>
    <property type="match status" value="1"/>
</dbReference>
<evidence type="ECO:0000256" key="4">
    <source>
        <dbReference type="SAM" id="SignalP"/>
    </source>
</evidence>
<gene>
    <name evidence="5" type="ORF">C1I91_22645</name>
</gene>
<evidence type="ECO:0000256" key="1">
    <source>
        <dbReference type="ARBA" id="ARBA00008520"/>
    </source>
</evidence>
<dbReference type="EMBL" id="CP025746">
    <property type="protein sequence ID" value="QAA34207.1"/>
    <property type="molecule type" value="Genomic_DNA"/>
</dbReference>
<evidence type="ECO:0000313" key="5">
    <source>
        <dbReference type="EMBL" id="QAA34207.1"/>
    </source>
</evidence>
<dbReference type="RefSeq" id="WP_128214928.1">
    <property type="nucleotide sequence ID" value="NZ_CP025746.1"/>
</dbReference>
<name>A0A3R5UHZ9_9CLOT</name>
<dbReference type="PANTHER" id="PTHR30061">
    <property type="entry name" value="MALTOSE-BINDING PERIPLASMIC PROTEIN"/>
    <property type="match status" value="1"/>
</dbReference>
<dbReference type="AlphaFoldDB" id="A0A3R5UHZ9"/>
<dbReference type="Gene3D" id="3.40.190.10">
    <property type="entry name" value="Periplasmic binding protein-like II"/>
    <property type="match status" value="2"/>
</dbReference>
<protein>
    <submittedName>
        <fullName evidence="5">Maltose ABC transporter substrate-binding protein</fullName>
    </submittedName>
</protein>
<keyword evidence="3 4" id="KW-0732">Signal</keyword>
<organism evidence="5 6">
    <name type="scientific">Clostridium manihotivorum</name>
    <dbReference type="NCBI Taxonomy" id="2320868"/>
    <lineage>
        <taxon>Bacteria</taxon>
        <taxon>Bacillati</taxon>
        <taxon>Bacillota</taxon>
        <taxon>Clostridia</taxon>
        <taxon>Eubacteriales</taxon>
        <taxon>Clostridiaceae</taxon>
        <taxon>Clostridium</taxon>
    </lineage>
</organism>
<dbReference type="GO" id="GO:0042956">
    <property type="term" value="P:maltodextrin transmembrane transport"/>
    <property type="evidence" value="ECO:0007669"/>
    <property type="project" value="TreeGrafter"/>
</dbReference>
<dbReference type="InterPro" id="IPR006059">
    <property type="entry name" value="SBP"/>
</dbReference>
<keyword evidence="2" id="KW-0813">Transport</keyword>
<accession>A0A3R5UHZ9</accession>
<dbReference type="CDD" id="cd13586">
    <property type="entry name" value="PBP2_Maltose_binding_like"/>
    <property type="match status" value="1"/>
</dbReference>
<feature type="chain" id="PRO_5039318508" evidence="4">
    <location>
        <begin position="23"/>
        <end position="409"/>
    </location>
</feature>
<dbReference type="PANTHER" id="PTHR30061:SF50">
    <property type="entry name" value="MALTOSE_MALTODEXTRIN-BINDING PERIPLASMIC PROTEIN"/>
    <property type="match status" value="1"/>
</dbReference>
<dbReference type="KEGG" id="cmah:C1I91_22645"/>